<proteinExistence type="predicted"/>
<dbReference type="AlphaFoldDB" id="A0A3S0AMW0"/>
<feature type="domain" description="DUF3347" evidence="1">
    <location>
        <begin position="76"/>
        <end position="146"/>
    </location>
</feature>
<evidence type="ECO:0000313" key="2">
    <source>
        <dbReference type="EMBL" id="RTE53758.1"/>
    </source>
</evidence>
<evidence type="ECO:0000259" key="1">
    <source>
        <dbReference type="Pfam" id="PF11827"/>
    </source>
</evidence>
<comment type="caution">
    <text evidence="2">The sequence shown here is derived from an EMBL/GenBank/DDBJ whole genome shotgun (WGS) entry which is preliminary data.</text>
</comment>
<accession>A0A3S0AMW0</accession>
<sequence length="197" mass="22088">MSNINLINMKSNKTRTMKYNKAFIFSALIAMVMTSCGETKNKQEARINTQNEIEQKEKHTADIADASFSDGMTGKVFHNYQQIRMALVNSDAEGVQTAATNLAESFSEERENIKSKALAMAEDANLESQRQLFSNLTQEIEPLIKESLSGGKVYKQFCPMALDGKGAYWISNVEKIENPYYGSKMLKCGKVTETIEK</sequence>
<dbReference type="EMBL" id="RQPJ01000003">
    <property type="protein sequence ID" value="RTE53758.1"/>
    <property type="molecule type" value="Genomic_DNA"/>
</dbReference>
<dbReference type="InterPro" id="IPR021782">
    <property type="entry name" value="DUF3347"/>
</dbReference>
<name>A0A3S0AMW0_9FLAO</name>
<gene>
    <name evidence="2" type="ORF">EHW67_07420</name>
</gene>
<protein>
    <submittedName>
        <fullName evidence="2">DUF3347 domain-containing protein</fullName>
    </submittedName>
</protein>
<dbReference type="Pfam" id="PF11827">
    <property type="entry name" value="DUF3347"/>
    <property type="match status" value="1"/>
</dbReference>
<dbReference type="Proteomes" id="UP000267585">
    <property type="component" value="Unassembled WGS sequence"/>
</dbReference>
<reference evidence="2 3" key="1">
    <citation type="submission" date="2018-11" db="EMBL/GenBank/DDBJ databases">
        <title>Arenibacter aquaticus sp.nov., a marine bacterium isolated from surface seawater in the South China Sea.</title>
        <authorList>
            <person name="Guo J."/>
            <person name="Sun J."/>
        </authorList>
    </citation>
    <scope>NUCLEOTIDE SEQUENCE [LARGE SCALE GENOMIC DNA]</scope>
    <source>
        <strain evidence="2 3">GUO666</strain>
    </source>
</reference>
<organism evidence="2 3">
    <name type="scientific">Arenibacter aquaticus</name>
    <dbReference type="NCBI Taxonomy" id="2489054"/>
    <lineage>
        <taxon>Bacteria</taxon>
        <taxon>Pseudomonadati</taxon>
        <taxon>Bacteroidota</taxon>
        <taxon>Flavobacteriia</taxon>
        <taxon>Flavobacteriales</taxon>
        <taxon>Flavobacteriaceae</taxon>
        <taxon>Arenibacter</taxon>
    </lineage>
</organism>
<keyword evidence="3" id="KW-1185">Reference proteome</keyword>
<evidence type="ECO:0000313" key="3">
    <source>
        <dbReference type="Proteomes" id="UP000267585"/>
    </source>
</evidence>